<gene>
    <name evidence="2" type="ORF">NDU88_000887</name>
</gene>
<sequence>MPPSTLRAPGSPSLQPPLRRSSSGQRGPGYSAAAQLPPPMSPSWRTAGASSTRRSLPPDAAAPPPHAAGAVLGSQPQPYPGSPSYPVTPLFQRGRGRGDRRSGPSSAVEVSPGRHFVFGDGTGAARQRGPLSPGAPRRSLPGVTRTIKTTSPARVITRSLLRSSVPSVLEVQVRPETTGLIYDDVGKWFSSEFIVSTGMFCSV</sequence>
<name>A0AAV7N994_PLEWA</name>
<accession>A0AAV7N994</accession>
<evidence type="ECO:0000256" key="1">
    <source>
        <dbReference type="SAM" id="MobiDB-lite"/>
    </source>
</evidence>
<organism evidence="2 3">
    <name type="scientific">Pleurodeles waltl</name>
    <name type="common">Iberian ribbed newt</name>
    <dbReference type="NCBI Taxonomy" id="8319"/>
    <lineage>
        <taxon>Eukaryota</taxon>
        <taxon>Metazoa</taxon>
        <taxon>Chordata</taxon>
        <taxon>Craniata</taxon>
        <taxon>Vertebrata</taxon>
        <taxon>Euteleostomi</taxon>
        <taxon>Amphibia</taxon>
        <taxon>Batrachia</taxon>
        <taxon>Caudata</taxon>
        <taxon>Salamandroidea</taxon>
        <taxon>Salamandridae</taxon>
        <taxon>Pleurodelinae</taxon>
        <taxon>Pleurodeles</taxon>
    </lineage>
</organism>
<feature type="region of interest" description="Disordered" evidence="1">
    <location>
        <begin position="1"/>
        <end position="143"/>
    </location>
</feature>
<dbReference type="EMBL" id="JANPWB010000012">
    <property type="protein sequence ID" value="KAJ1112626.1"/>
    <property type="molecule type" value="Genomic_DNA"/>
</dbReference>
<keyword evidence="3" id="KW-1185">Reference proteome</keyword>
<dbReference type="AlphaFoldDB" id="A0AAV7N994"/>
<feature type="compositionally biased region" description="Low complexity" evidence="1">
    <location>
        <begin position="67"/>
        <end position="76"/>
    </location>
</feature>
<comment type="caution">
    <text evidence="2">The sequence shown here is derived from an EMBL/GenBank/DDBJ whole genome shotgun (WGS) entry which is preliminary data.</text>
</comment>
<evidence type="ECO:0000313" key="3">
    <source>
        <dbReference type="Proteomes" id="UP001066276"/>
    </source>
</evidence>
<evidence type="ECO:0000313" key="2">
    <source>
        <dbReference type="EMBL" id="KAJ1112626.1"/>
    </source>
</evidence>
<protein>
    <submittedName>
        <fullName evidence="2">Uncharacterized protein</fullName>
    </submittedName>
</protein>
<proteinExistence type="predicted"/>
<dbReference type="Proteomes" id="UP001066276">
    <property type="component" value="Chromosome 8"/>
</dbReference>
<reference evidence="2" key="1">
    <citation type="journal article" date="2022" name="bioRxiv">
        <title>Sequencing and chromosome-scale assembly of the giantPleurodeles waltlgenome.</title>
        <authorList>
            <person name="Brown T."/>
            <person name="Elewa A."/>
            <person name="Iarovenko S."/>
            <person name="Subramanian E."/>
            <person name="Araus A.J."/>
            <person name="Petzold A."/>
            <person name="Susuki M."/>
            <person name="Suzuki K.-i.T."/>
            <person name="Hayashi T."/>
            <person name="Toyoda A."/>
            <person name="Oliveira C."/>
            <person name="Osipova E."/>
            <person name="Leigh N.D."/>
            <person name="Simon A."/>
            <person name="Yun M.H."/>
        </authorList>
    </citation>
    <scope>NUCLEOTIDE SEQUENCE</scope>
    <source>
        <strain evidence="2">20211129_DDA</strain>
        <tissue evidence="2">Liver</tissue>
    </source>
</reference>
<feature type="compositionally biased region" description="Low complexity" evidence="1">
    <location>
        <begin position="9"/>
        <end position="24"/>
    </location>
</feature>